<dbReference type="Proteomes" id="UP000182658">
    <property type="component" value="Unassembled WGS sequence"/>
</dbReference>
<dbReference type="InParanoid" id="A0A1J7I4R5"/>
<name>A0A1J7I4R5_9PEZI</name>
<dbReference type="AlphaFoldDB" id="A0A1J7I4R5"/>
<protein>
    <submittedName>
        <fullName evidence="2">Uncharacterized protein</fullName>
    </submittedName>
</protein>
<evidence type="ECO:0000313" key="2">
    <source>
        <dbReference type="EMBL" id="OIW22371.1"/>
    </source>
</evidence>
<feature type="compositionally biased region" description="Polar residues" evidence="1">
    <location>
        <begin position="61"/>
        <end position="78"/>
    </location>
</feature>
<gene>
    <name evidence="2" type="ORF">CONLIGDRAFT_687626</name>
</gene>
<proteinExistence type="predicted"/>
<keyword evidence="3" id="KW-1185">Reference proteome</keyword>
<feature type="region of interest" description="Disordered" evidence="1">
    <location>
        <begin position="46"/>
        <end position="78"/>
    </location>
</feature>
<dbReference type="EMBL" id="KV875118">
    <property type="protein sequence ID" value="OIW22371.1"/>
    <property type="molecule type" value="Genomic_DNA"/>
</dbReference>
<feature type="compositionally biased region" description="Basic residues" evidence="1">
    <location>
        <begin position="46"/>
        <end position="55"/>
    </location>
</feature>
<reference evidence="2 3" key="1">
    <citation type="submission" date="2016-10" db="EMBL/GenBank/DDBJ databases">
        <title>Draft genome sequence of Coniochaeta ligniaria NRRL30616, a lignocellulolytic fungus for bioabatement of inhibitors in plant biomass hydrolysates.</title>
        <authorList>
            <consortium name="DOE Joint Genome Institute"/>
            <person name="Jimenez D.J."/>
            <person name="Hector R.E."/>
            <person name="Riley R."/>
            <person name="Sun H."/>
            <person name="Grigoriev I.V."/>
            <person name="Van Elsas J.D."/>
            <person name="Nichols N.N."/>
        </authorList>
    </citation>
    <scope>NUCLEOTIDE SEQUENCE [LARGE SCALE GENOMIC DNA]</scope>
    <source>
        <strain evidence="2 3">NRRL 30616</strain>
    </source>
</reference>
<accession>A0A1J7I4R5</accession>
<sequence length="78" mass="8634">MGSLYAPREISIFVALIGTSSITFCHLDGYCVHYIDGTYGNYRRQTKAAKANSRKAPREPNGTTYHSAPASSARESYR</sequence>
<organism evidence="2 3">
    <name type="scientific">Coniochaeta ligniaria NRRL 30616</name>
    <dbReference type="NCBI Taxonomy" id="1408157"/>
    <lineage>
        <taxon>Eukaryota</taxon>
        <taxon>Fungi</taxon>
        <taxon>Dikarya</taxon>
        <taxon>Ascomycota</taxon>
        <taxon>Pezizomycotina</taxon>
        <taxon>Sordariomycetes</taxon>
        <taxon>Sordariomycetidae</taxon>
        <taxon>Coniochaetales</taxon>
        <taxon>Coniochaetaceae</taxon>
        <taxon>Coniochaeta</taxon>
    </lineage>
</organism>
<evidence type="ECO:0000313" key="3">
    <source>
        <dbReference type="Proteomes" id="UP000182658"/>
    </source>
</evidence>
<evidence type="ECO:0000256" key="1">
    <source>
        <dbReference type="SAM" id="MobiDB-lite"/>
    </source>
</evidence>